<reference evidence="3" key="1">
    <citation type="submission" date="2023-08" db="EMBL/GenBank/DDBJ databases">
        <authorList>
            <person name="Chen Y."/>
            <person name="Shah S."/>
            <person name="Dougan E. K."/>
            <person name="Thang M."/>
            <person name="Chan C."/>
        </authorList>
    </citation>
    <scope>NUCLEOTIDE SEQUENCE</scope>
</reference>
<dbReference type="Gene3D" id="1.25.40.20">
    <property type="entry name" value="Ankyrin repeat-containing domain"/>
    <property type="match status" value="1"/>
</dbReference>
<dbReference type="SUPFAM" id="SSF48403">
    <property type="entry name" value="Ankyrin repeat"/>
    <property type="match status" value="1"/>
</dbReference>
<accession>A0AA36MZK4</accession>
<dbReference type="Pfam" id="PF00023">
    <property type="entry name" value="Ank"/>
    <property type="match status" value="1"/>
</dbReference>
<dbReference type="InterPro" id="IPR036770">
    <property type="entry name" value="Ankyrin_rpt-contain_sf"/>
</dbReference>
<dbReference type="InterPro" id="IPR002110">
    <property type="entry name" value="Ankyrin_rpt"/>
</dbReference>
<dbReference type="PROSITE" id="PS50088">
    <property type="entry name" value="ANK_REPEAT"/>
    <property type="match status" value="1"/>
</dbReference>
<keyword evidence="4" id="KW-1185">Reference proteome</keyword>
<feature type="repeat" description="ANK" evidence="1">
    <location>
        <begin position="89"/>
        <end position="121"/>
    </location>
</feature>
<sequence>MEKHQMHVAFQEDVNKKSGFRTASTRDDAPTRETPAEKEGMFKESKQDARIQEQHKRRKRASVLLLRFLESNGFKDHVNCKKSWCLGFKYTYPLHEAAKQNDRDVVTWLLRFGADPGKRDAAGRTALNSIKDLPSHCEVRHILERPKGRWQLRGFEHFFSEVQRVDPLAHG</sequence>
<keyword evidence="1" id="KW-0040">ANK repeat</keyword>
<dbReference type="Proteomes" id="UP001178507">
    <property type="component" value="Unassembled WGS sequence"/>
</dbReference>
<proteinExistence type="predicted"/>
<dbReference type="AlphaFoldDB" id="A0AA36MZK4"/>
<evidence type="ECO:0000313" key="4">
    <source>
        <dbReference type="Proteomes" id="UP001178507"/>
    </source>
</evidence>
<feature type="compositionally biased region" description="Basic and acidic residues" evidence="2">
    <location>
        <begin position="24"/>
        <end position="54"/>
    </location>
</feature>
<name>A0AA36MZK4_9DINO</name>
<comment type="caution">
    <text evidence="3">The sequence shown here is derived from an EMBL/GenBank/DDBJ whole genome shotgun (WGS) entry which is preliminary data.</text>
</comment>
<protein>
    <submittedName>
        <fullName evidence="3">Uncharacterized protein</fullName>
    </submittedName>
</protein>
<dbReference type="EMBL" id="CAUJNA010001112">
    <property type="protein sequence ID" value="CAJ1384378.1"/>
    <property type="molecule type" value="Genomic_DNA"/>
</dbReference>
<evidence type="ECO:0000256" key="2">
    <source>
        <dbReference type="SAM" id="MobiDB-lite"/>
    </source>
</evidence>
<evidence type="ECO:0000313" key="3">
    <source>
        <dbReference type="EMBL" id="CAJ1384378.1"/>
    </source>
</evidence>
<feature type="region of interest" description="Disordered" evidence="2">
    <location>
        <begin position="1"/>
        <end position="54"/>
    </location>
</feature>
<organism evidence="3 4">
    <name type="scientific">Effrenium voratum</name>
    <dbReference type="NCBI Taxonomy" id="2562239"/>
    <lineage>
        <taxon>Eukaryota</taxon>
        <taxon>Sar</taxon>
        <taxon>Alveolata</taxon>
        <taxon>Dinophyceae</taxon>
        <taxon>Suessiales</taxon>
        <taxon>Symbiodiniaceae</taxon>
        <taxon>Effrenium</taxon>
    </lineage>
</organism>
<gene>
    <name evidence="3" type="ORF">EVOR1521_LOCUS11260</name>
</gene>
<dbReference type="PROSITE" id="PS50297">
    <property type="entry name" value="ANK_REP_REGION"/>
    <property type="match status" value="1"/>
</dbReference>
<evidence type="ECO:0000256" key="1">
    <source>
        <dbReference type="PROSITE-ProRule" id="PRU00023"/>
    </source>
</evidence>